<accession>A0ACC2I0D3</accession>
<keyword evidence="2" id="KW-1185">Reference proteome</keyword>
<dbReference type="Proteomes" id="UP001153331">
    <property type="component" value="Unassembled WGS sequence"/>
</dbReference>
<sequence length="635" mass="72231">MVVNDQVYLWIQNAKSMAATGPTRLLDLDAFPSSKDICMVECGNSMAPEYATLSYRWGGYNPVTLCQENYNQLRTRIQFNHLPRTIREAVEVCRALSMRYLWVDALCIIQDGGADFLQEVANMGSIYAGSKFTIAAEDSHDCESGLFRKRSPLHRQDCWVECEDVRWIFQSAHYTCLDHGFQVQSTRLSERGWVFQERALSPRTVHFTSEEIIWECRERLFCHLCVEPQLIHDHLGNVSDGKAFAQYQALPWSSSVPGIYGKTLILSLLVSRPGGLGRTLFQTGWTTLLDHYSKTRFTNNNDRLSALAGVSQLIQSKFGYMASYGLWLNVFLDQLRWFTMSAINEERADTYKRLPSWSWLSTSRSVTAATDVIHITVLQVAKILQYPCVTGFPPLSNLLEQFPQPASIKLHGFVRSCQLLPTISRNGSCHWNLARISEELSESAAASVQSIWDAHLLRDKTSGTHAEHSKALSKHIANAQYYPDVQSCSRKTLYCLQLKRVFCTEENTIEVSGLVLERINRGREMYRRVAYFEEFAKDYRQPTSTPQTAVKSSLAGQDRLIPAECTFQMALTNDSADSSTSAKFDTDPLKGDKREREDLEFKDSPGLRPQAYWMAQMSKFVLFNGSEKEMEIEIV</sequence>
<evidence type="ECO:0000313" key="1">
    <source>
        <dbReference type="EMBL" id="KAJ8108700.1"/>
    </source>
</evidence>
<comment type="caution">
    <text evidence="1">The sequence shown here is derived from an EMBL/GenBank/DDBJ whole genome shotgun (WGS) entry which is preliminary data.</text>
</comment>
<dbReference type="EMBL" id="JAPHNI010000709">
    <property type="protein sequence ID" value="KAJ8108700.1"/>
    <property type="molecule type" value="Genomic_DNA"/>
</dbReference>
<gene>
    <name evidence="1" type="ORF">OPT61_g7988</name>
</gene>
<organism evidence="1 2">
    <name type="scientific">Boeremia exigua</name>
    <dbReference type="NCBI Taxonomy" id="749465"/>
    <lineage>
        <taxon>Eukaryota</taxon>
        <taxon>Fungi</taxon>
        <taxon>Dikarya</taxon>
        <taxon>Ascomycota</taxon>
        <taxon>Pezizomycotina</taxon>
        <taxon>Dothideomycetes</taxon>
        <taxon>Pleosporomycetidae</taxon>
        <taxon>Pleosporales</taxon>
        <taxon>Pleosporineae</taxon>
        <taxon>Didymellaceae</taxon>
        <taxon>Boeremia</taxon>
    </lineage>
</organism>
<protein>
    <submittedName>
        <fullName evidence="1">Uncharacterized protein</fullName>
    </submittedName>
</protein>
<reference evidence="1" key="1">
    <citation type="submission" date="2022-11" db="EMBL/GenBank/DDBJ databases">
        <title>Genome Sequence of Boeremia exigua.</title>
        <authorList>
            <person name="Buettner E."/>
        </authorList>
    </citation>
    <scope>NUCLEOTIDE SEQUENCE</scope>
    <source>
        <strain evidence="1">CU02</strain>
    </source>
</reference>
<name>A0ACC2I0D3_9PLEO</name>
<proteinExistence type="predicted"/>
<evidence type="ECO:0000313" key="2">
    <source>
        <dbReference type="Proteomes" id="UP001153331"/>
    </source>
</evidence>